<dbReference type="PANTHER" id="PTHR40043:SF1">
    <property type="entry name" value="UPF0719 INNER MEMBRANE PROTEIN YJFL"/>
    <property type="match status" value="1"/>
</dbReference>
<dbReference type="Proteomes" id="UP000630923">
    <property type="component" value="Unassembled WGS sequence"/>
</dbReference>
<dbReference type="InterPro" id="IPR007140">
    <property type="entry name" value="DUF350"/>
</dbReference>
<keyword evidence="4 7" id="KW-0812">Transmembrane</keyword>
<sequence length="137" mass="14243">MEDAFGTLLKGLPVFMAHSAVSLLILLVGVIVYLKMTRHDEMALIREGNTAAALSLGGAIVGLALPLAFSLAASITLWDLVFWGVVALVLQIIAFRIVDLVLKGVSDRIEAGEVATAVFLVSIKLATAAVNAAAISG</sequence>
<comment type="similarity">
    <text evidence="2">Belongs to the UPF0719 family.</text>
</comment>
<name>A0A919E5A5_9PROT</name>
<keyword evidence="5 7" id="KW-1133">Transmembrane helix</keyword>
<comment type="caution">
    <text evidence="8">The sequence shown here is derived from an EMBL/GenBank/DDBJ whole genome shotgun (WGS) entry which is preliminary data.</text>
</comment>
<feature type="transmembrane region" description="Helical" evidence="7">
    <location>
        <begin position="54"/>
        <end position="75"/>
    </location>
</feature>
<dbReference type="EMBL" id="BNCI01000001">
    <property type="protein sequence ID" value="GHF15418.1"/>
    <property type="molecule type" value="Genomic_DNA"/>
</dbReference>
<evidence type="ECO:0000256" key="5">
    <source>
        <dbReference type="ARBA" id="ARBA00022989"/>
    </source>
</evidence>
<dbReference type="Pfam" id="PF03994">
    <property type="entry name" value="DUF350"/>
    <property type="match status" value="1"/>
</dbReference>
<gene>
    <name evidence="8" type="ORF">GCM10017044_06960</name>
</gene>
<dbReference type="AlphaFoldDB" id="A0A919E5A5"/>
<accession>A0A919E5A5</accession>
<evidence type="ECO:0000256" key="7">
    <source>
        <dbReference type="SAM" id="Phobius"/>
    </source>
</evidence>
<evidence type="ECO:0000256" key="1">
    <source>
        <dbReference type="ARBA" id="ARBA00004651"/>
    </source>
</evidence>
<feature type="transmembrane region" description="Helical" evidence="7">
    <location>
        <begin position="12"/>
        <end position="34"/>
    </location>
</feature>
<evidence type="ECO:0000256" key="3">
    <source>
        <dbReference type="ARBA" id="ARBA00022475"/>
    </source>
</evidence>
<keyword evidence="3" id="KW-1003">Cell membrane</keyword>
<evidence type="ECO:0000256" key="6">
    <source>
        <dbReference type="ARBA" id="ARBA00023136"/>
    </source>
</evidence>
<reference evidence="8" key="1">
    <citation type="journal article" date="2014" name="Int. J. Syst. Evol. Microbiol.">
        <title>Complete genome sequence of Corynebacterium casei LMG S-19264T (=DSM 44701T), isolated from a smear-ripened cheese.</title>
        <authorList>
            <consortium name="US DOE Joint Genome Institute (JGI-PGF)"/>
            <person name="Walter F."/>
            <person name="Albersmeier A."/>
            <person name="Kalinowski J."/>
            <person name="Ruckert C."/>
        </authorList>
    </citation>
    <scope>NUCLEOTIDE SEQUENCE</scope>
    <source>
        <strain evidence="8">KCTC 42590</strain>
    </source>
</reference>
<protein>
    <submittedName>
        <fullName evidence="8">DUF350 domain-containing protein</fullName>
    </submittedName>
</protein>
<evidence type="ECO:0000313" key="8">
    <source>
        <dbReference type="EMBL" id="GHF15418.1"/>
    </source>
</evidence>
<evidence type="ECO:0000256" key="2">
    <source>
        <dbReference type="ARBA" id="ARBA00005779"/>
    </source>
</evidence>
<dbReference type="RefSeq" id="WP_229819128.1">
    <property type="nucleotide sequence ID" value="NZ_BNCI01000001.1"/>
</dbReference>
<organism evidence="8 9">
    <name type="scientific">Kordiimonas sediminis</name>
    <dbReference type="NCBI Taxonomy" id="1735581"/>
    <lineage>
        <taxon>Bacteria</taxon>
        <taxon>Pseudomonadati</taxon>
        <taxon>Pseudomonadota</taxon>
        <taxon>Alphaproteobacteria</taxon>
        <taxon>Kordiimonadales</taxon>
        <taxon>Kordiimonadaceae</taxon>
        <taxon>Kordiimonas</taxon>
    </lineage>
</organism>
<evidence type="ECO:0000313" key="9">
    <source>
        <dbReference type="Proteomes" id="UP000630923"/>
    </source>
</evidence>
<keyword evidence="9" id="KW-1185">Reference proteome</keyword>
<reference evidence="8" key="2">
    <citation type="submission" date="2020-09" db="EMBL/GenBank/DDBJ databases">
        <authorList>
            <person name="Sun Q."/>
            <person name="Kim S."/>
        </authorList>
    </citation>
    <scope>NUCLEOTIDE SEQUENCE</scope>
    <source>
        <strain evidence="8">KCTC 42590</strain>
    </source>
</reference>
<feature type="transmembrane region" description="Helical" evidence="7">
    <location>
        <begin position="81"/>
        <end position="102"/>
    </location>
</feature>
<comment type="subcellular location">
    <subcellularLocation>
        <location evidence="1">Cell membrane</location>
        <topology evidence="1">Multi-pass membrane protein</topology>
    </subcellularLocation>
</comment>
<feature type="transmembrane region" description="Helical" evidence="7">
    <location>
        <begin position="114"/>
        <end position="135"/>
    </location>
</feature>
<evidence type="ECO:0000256" key="4">
    <source>
        <dbReference type="ARBA" id="ARBA00022692"/>
    </source>
</evidence>
<dbReference type="PANTHER" id="PTHR40043">
    <property type="entry name" value="UPF0719 INNER MEMBRANE PROTEIN YJFL"/>
    <property type="match status" value="1"/>
</dbReference>
<dbReference type="GO" id="GO:0005886">
    <property type="term" value="C:plasma membrane"/>
    <property type="evidence" value="ECO:0007669"/>
    <property type="project" value="UniProtKB-SubCell"/>
</dbReference>
<proteinExistence type="inferred from homology"/>
<keyword evidence="6 7" id="KW-0472">Membrane</keyword>